<comment type="caution">
    <text evidence="2">The sequence shown here is derived from an EMBL/GenBank/DDBJ whole genome shotgun (WGS) entry which is preliminary data.</text>
</comment>
<name>A0ABP9C8K5_9GAMM</name>
<dbReference type="Proteomes" id="UP001499959">
    <property type="component" value="Unassembled WGS sequence"/>
</dbReference>
<reference evidence="3" key="1">
    <citation type="journal article" date="2019" name="Int. J. Syst. Evol. Microbiol.">
        <title>The Global Catalogue of Microorganisms (GCM) 10K type strain sequencing project: providing services to taxonomists for standard genome sequencing and annotation.</title>
        <authorList>
            <consortium name="The Broad Institute Genomics Platform"/>
            <consortium name="The Broad Institute Genome Sequencing Center for Infectious Disease"/>
            <person name="Wu L."/>
            <person name="Ma J."/>
        </authorList>
    </citation>
    <scope>NUCLEOTIDE SEQUENCE [LARGE SCALE GENOMIC DNA]</scope>
    <source>
        <strain evidence="3">JCM 18204</strain>
    </source>
</reference>
<accession>A0ABP9C8K5</accession>
<evidence type="ECO:0000313" key="2">
    <source>
        <dbReference type="EMBL" id="GAA4805493.1"/>
    </source>
</evidence>
<evidence type="ECO:0000256" key="1">
    <source>
        <dbReference type="SAM" id="MobiDB-lite"/>
    </source>
</evidence>
<dbReference type="PROSITE" id="PS51257">
    <property type="entry name" value="PROKAR_LIPOPROTEIN"/>
    <property type="match status" value="1"/>
</dbReference>
<dbReference type="RefSeq" id="WP_345304672.1">
    <property type="nucleotide sequence ID" value="NZ_BAABJE010000023.1"/>
</dbReference>
<feature type="compositionally biased region" description="Low complexity" evidence="1">
    <location>
        <begin position="504"/>
        <end position="516"/>
    </location>
</feature>
<proteinExistence type="predicted"/>
<dbReference type="EMBL" id="BAABJE010000023">
    <property type="protein sequence ID" value="GAA4805493.1"/>
    <property type="molecule type" value="Genomic_DNA"/>
</dbReference>
<evidence type="ECO:0000313" key="3">
    <source>
        <dbReference type="Proteomes" id="UP001499959"/>
    </source>
</evidence>
<protein>
    <recommendedName>
        <fullName evidence="4">Cytochrome c domain-containing protein</fullName>
    </recommendedName>
</protein>
<gene>
    <name evidence="2" type="ORF">GCM10023307_35210</name>
</gene>
<sequence length="516" mass="54522">MKMRLLALLPAALLLAACNKETPPPAAPEKPADTAPAPAASIVKPVDIPAGYGYPGNRAEFQAWADAWQIDNITTAAWNLWAGMTSDSGQMWEGANLPVWETWCGISETFSKEGCVAGMTRPARAFQAASQIAHSARKAGLQLPADTNVVSFNKFNPSMAGYLAAQHPGPGGVQYSYTSMQSQVDLNAAWPQGTAVADRKVVDAPYQPDNGDAIGFAGMETKPVIFLVKASGLTPMPLWQGTQQSTTPANATPETWLTCVLLDPTNTGGPDTAPVVATPEQIKQAVPSPSLACQSYLYAPLSTIYSFRMDQADADNWNRNLANNGDQGQGLKAAAGDFGVLAGMHVNSKTIVNWTWETFWWQPGADAPNNFPGSKQGMTANVKGAWRNYAMCTAWNQTKGNASSEMVVCFNPFLETSSGIPAGQTSNCMSCHGVATFGAAAVSGTPPVNAATTMNYPASYTAPIDFSSNACTQSTPPGSQTCFADFTKTDFSWAMPGNARNDLPQPAAAPPAEAKK</sequence>
<organism evidence="2 3">
    <name type="scientific">Lysobacter hankyongensis</name>
    <dbReference type="NCBI Taxonomy" id="1176535"/>
    <lineage>
        <taxon>Bacteria</taxon>
        <taxon>Pseudomonadati</taxon>
        <taxon>Pseudomonadota</taxon>
        <taxon>Gammaproteobacteria</taxon>
        <taxon>Lysobacterales</taxon>
        <taxon>Lysobacteraceae</taxon>
        <taxon>Lysobacter</taxon>
    </lineage>
</organism>
<evidence type="ECO:0008006" key="4">
    <source>
        <dbReference type="Google" id="ProtNLM"/>
    </source>
</evidence>
<keyword evidence="3" id="KW-1185">Reference proteome</keyword>
<feature type="region of interest" description="Disordered" evidence="1">
    <location>
        <begin position="495"/>
        <end position="516"/>
    </location>
</feature>